<dbReference type="Proteomes" id="UP001284601">
    <property type="component" value="Unassembled WGS sequence"/>
</dbReference>
<feature type="signal peptide" evidence="1">
    <location>
        <begin position="1"/>
        <end position="27"/>
    </location>
</feature>
<organism evidence="2 3">
    <name type="scientific">Conexibacter stalactiti</name>
    <dbReference type="NCBI Taxonomy" id="1940611"/>
    <lineage>
        <taxon>Bacteria</taxon>
        <taxon>Bacillati</taxon>
        <taxon>Actinomycetota</taxon>
        <taxon>Thermoleophilia</taxon>
        <taxon>Solirubrobacterales</taxon>
        <taxon>Conexibacteraceae</taxon>
        <taxon>Conexibacter</taxon>
    </lineage>
</organism>
<accession>A0ABU4HRS3</accession>
<reference evidence="3" key="1">
    <citation type="submission" date="2023-07" db="EMBL/GenBank/DDBJ databases">
        <title>Conexibacter stalactiti sp. nov., isolated from stalactites in a lava cave and emended description of the genus Conexibacter.</title>
        <authorList>
            <person name="Lee S.D."/>
        </authorList>
    </citation>
    <scope>NUCLEOTIDE SEQUENCE [LARGE SCALE GENOMIC DNA]</scope>
    <source>
        <strain evidence="3">KCTC 39840</strain>
    </source>
</reference>
<protein>
    <recommendedName>
        <fullName evidence="4">Secreted protein</fullName>
    </recommendedName>
</protein>
<proteinExistence type="predicted"/>
<keyword evidence="1" id="KW-0732">Signal</keyword>
<feature type="chain" id="PRO_5046118516" description="Secreted protein" evidence="1">
    <location>
        <begin position="28"/>
        <end position="208"/>
    </location>
</feature>
<keyword evidence="3" id="KW-1185">Reference proteome</keyword>
<dbReference type="RefSeq" id="WP_318598358.1">
    <property type="nucleotide sequence ID" value="NZ_JAWSTH010000045.1"/>
</dbReference>
<evidence type="ECO:0000256" key="1">
    <source>
        <dbReference type="SAM" id="SignalP"/>
    </source>
</evidence>
<name>A0ABU4HRS3_9ACTN</name>
<gene>
    <name evidence="2" type="ORF">R7226_16770</name>
</gene>
<dbReference type="EMBL" id="JAWSTH010000045">
    <property type="protein sequence ID" value="MDW5596005.1"/>
    <property type="molecule type" value="Genomic_DNA"/>
</dbReference>
<sequence length="208" mass="21247">MFNRSRLASVVAATALALVGSTATASAHDAIGITPSGPLPTTIGLNTQAGGITFSAGMFVGNCTMTLDLIFHPVIRKVLDAPVGAVTNGSLVVCNPPGVTASILGLPNPSPITYDSFLGTLPNITGLLVWFRRLSFQFNVPGTGLCLYSGQQGALIDFTKNPRTVTLLAGGIFTKQAGSPLACPAGGTLTTGPPMLLVQPVALNLIDD</sequence>
<evidence type="ECO:0000313" key="2">
    <source>
        <dbReference type="EMBL" id="MDW5596005.1"/>
    </source>
</evidence>
<evidence type="ECO:0000313" key="3">
    <source>
        <dbReference type="Proteomes" id="UP001284601"/>
    </source>
</evidence>
<comment type="caution">
    <text evidence="2">The sequence shown here is derived from an EMBL/GenBank/DDBJ whole genome shotgun (WGS) entry which is preliminary data.</text>
</comment>
<evidence type="ECO:0008006" key="4">
    <source>
        <dbReference type="Google" id="ProtNLM"/>
    </source>
</evidence>